<dbReference type="InterPro" id="IPR036291">
    <property type="entry name" value="NAD(P)-bd_dom_sf"/>
</dbReference>
<evidence type="ECO:0000256" key="2">
    <source>
        <dbReference type="ARBA" id="ARBA00001911"/>
    </source>
</evidence>
<dbReference type="Pfam" id="PF01370">
    <property type="entry name" value="Epimerase"/>
    <property type="match status" value="1"/>
</dbReference>
<evidence type="ECO:0000256" key="1">
    <source>
        <dbReference type="ARBA" id="ARBA00000083"/>
    </source>
</evidence>
<dbReference type="EMBL" id="CAHR02000046">
    <property type="protein sequence ID" value="CCG81603.1"/>
    <property type="molecule type" value="Genomic_DNA"/>
</dbReference>
<evidence type="ECO:0000256" key="6">
    <source>
        <dbReference type="ARBA" id="ARBA00023144"/>
    </source>
</evidence>
<keyword evidence="6" id="KW-0299">Galactose metabolism</keyword>
<keyword evidence="7" id="KW-0413">Isomerase</keyword>
<evidence type="ECO:0000256" key="4">
    <source>
        <dbReference type="ARBA" id="ARBA00005028"/>
    </source>
</evidence>
<evidence type="ECO:0000256" key="10">
    <source>
        <dbReference type="ARBA" id="ARBA00038238"/>
    </source>
</evidence>
<dbReference type="VEuPathDB" id="FungiDB:TAPDE_001255"/>
<sequence>MQLKSFVGNRPSNGQVRRAILVTGGTGYIGSHTVVELIKAGKDVVIIDNLVNSSTESLKRIQQITGVLPKFHECDITDFTGLDAVFKEHNFESVIHFAALKAVGESSQIPLEYYRVNVGGTITLLRAMAENNVKQIVFSSSATVYGDASKHKDMIPIPEECPIGPTNPYGRTKSTIEDIIRDHCNAFPDWAGALLRYFNPAGAHPSGVLGEDPLGVPNNLLPYAAQVAVGRRPFLSVFGDDYDSHDGTPIRDYIHVVDLAIAHVRACEKLESGHKGCKAWNIGTGQGSTVLDVVKAFNKSVGRDIPIKIVDRRAGDVLNLTAKCDLAEAELNFKTKFTLQDACDDAWRFIAENPKGMDPKNHVDTPGMDRNAWLQRRASEIGEEDSRCRTCGKAPALGGKSPSLGAHSPAIGTKSPLVG</sequence>
<dbReference type="GO" id="GO:0005829">
    <property type="term" value="C:cytosol"/>
    <property type="evidence" value="ECO:0007669"/>
    <property type="project" value="TreeGrafter"/>
</dbReference>
<dbReference type="NCBIfam" id="NF007956">
    <property type="entry name" value="PRK10675.1"/>
    <property type="match status" value="1"/>
</dbReference>
<evidence type="ECO:0000256" key="5">
    <source>
        <dbReference type="ARBA" id="ARBA00023027"/>
    </source>
</evidence>
<comment type="pathway">
    <text evidence="4">Carbohydrate metabolism; hexose metabolism.</text>
</comment>
<dbReference type="Proteomes" id="UP000013776">
    <property type="component" value="Unassembled WGS sequence"/>
</dbReference>
<dbReference type="PANTHER" id="PTHR43725:SF47">
    <property type="entry name" value="UDP-GLUCOSE 4-EPIMERASE"/>
    <property type="match status" value="1"/>
</dbReference>
<dbReference type="InterPro" id="IPR001509">
    <property type="entry name" value="Epimerase_deHydtase"/>
</dbReference>
<dbReference type="Gene3D" id="3.40.50.720">
    <property type="entry name" value="NAD(P)-binding Rossmann-like Domain"/>
    <property type="match status" value="1"/>
</dbReference>
<dbReference type="OrthoDB" id="9402762at2759"/>
<evidence type="ECO:0000256" key="11">
    <source>
        <dbReference type="SAM" id="MobiDB-lite"/>
    </source>
</evidence>
<name>R4XE39_TAPDE</name>
<dbReference type="Gene3D" id="3.90.25.10">
    <property type="entry name" value="UDP-galactose 4-epimerase, domain 1"/>
    <property type="match status" value="1"/>
</dbReference>
<gene>
    <name evidence="13" type="ORF">TAPDE_001255</name>
</gene>
<keyword evidence="14" id="KW-1185">Reference proteome</keyword>
<dbReference type="InterPro" id="IPR005886">
    <property type="entry name" value="UDP_G4E"/>
</dbReference>
<comment type="cofactor">
    <cofactor evidence="2">
        <name>NAD(+)</name>
        <dbReference type="ChEBI" id="CHEBI:57540"/>
    </cofactor>
</comment>
<dbReference type="GO" id="GO:0006012">
    <property type="term" value="P:galactose metabolic process"/>
    <property type="evidence" value="ECO:0007669"/>
    <property type="project" value="UniProtKB-KW"/>
</dbReference>
<dbReference type="STRING" id="1097556.R4XE39"/>
<evidence type="ECO:0000313" key="14">
    <source>
        <dbReference type="Proteomes" id="UP000013776"/>
    </source>
</evidence>
<dbReference type="eggNOG" id="KOG1371">
    <property type="taxonomic scope" value="Eukaryota"/>
</dbReference>
<comment type="catalytic activity">
    <reaction evidence="1">
        <text>UDP-alpha-D-glucose = UDP-alpha-D-galactose</text>
        <dbReference type="Rhea" id="RHEA:22168"/>
        <dbReference type="ChEBI" id="CHEBI:58885"/>
        <dbReference type="ChEBI" id="CHEBI:66914"/>
        <dbReference type="EC" id="5.1.3.2"/>
    </reaction>
</comment>
<dbReference type="AlphaFoldDB" id="R4XE39"/>
<accession>R4XE39</accession>
<dbReference type="NCBIfam" id="TIGR01179">
    <property type="entry name" value="galE"/>
    <property type="match status" value="1"/>
</dbReference>
<reference evidence="13 14" key="1">
    <citation type="journal article" date="2013" name="MBio">
        <title>Genome sequencing of the plant pathogen Taphrina deformans, the causal agent of peach leaf curl.</title>
        <authorList>
            <person name="Cisse O.H."/>
            <person name="Almeida J.M.G.C.F."/>
            <person name="Fonseca A."/>
            <person name="Kumar A.A."/>
            <person name="Salojaervi J."/>
            <person name="Overmyer K."/>
            <person name="Hauser P.M."/>
            <person name="Pagni M."/>
        </authorList>
    </citation>
    <scope>NUCLEOTIDE SEQUENCE [LARGE SCALE GENOMIC DNA]</scope>
    <source>
        <strain evidence="14">PYCC 5710 / ATCC 11124 / CBS 356.35 / IMI 108563 / JCM 9778 / NBRC 8474</strain>
    </source>
</reference>
<comment type="function">
    <text evidence="8">Mutarotase converts alpha-aldose to the beta-anomer. It is active on D-glucose, L-arabinose, D-xylose, D-galactose, maltose and lactose.</text>
</comment>
<evidence type="ECO:0000256" key="9">
    <source>
        <dbReference type="ARBA" id="ARBA00037955"/>
    </source>
</evidence>
<keyword evidence="5" id="KW-0520">NAD</keyword>
<keyword evidence="6" id="KW-0119">Carbohydrate metabolism</keyword>
<evidence type="ECO:0000259" key="12">
    <source>
        <dbReference type="Pfam" id="PF01370"/>
    </source>
</evidence>
<feature type="region of interest" description="Disordered" evidence="11">
    <location>
        <begin position="389"/>
        <end position="419"/>
    </location>
</feature>
<feature type="domain" description="NAD-dependent epimerase/dehydratase" evidence="12">
    <location>
        <begin position="20"/>
        <end position="283"/>
    </location>
</feature>
<proteinExistence type="inferred from homology"/>
<comment type="similarity">
    <text evidence="10">In the C-terminal section; belongs to the aldose epimerase family.</text>
</comment>
<protein>
    <submittedName>
        <fullName evidence="13">GAL10 bifunctional protein</fullName>
    </submittedName>
</protein>
<dbReference type="GO" id="GO:0003978">
    <property type="term" value="F:UDP-glucose 4-epimerase activity"/>
    <property type="evidence" value="ECO:0007669"/>
    <property type="project" value="UniProtKB-EC"/>
</dbReference>
<dbReference type="CDD" id="cd05247">
    <property type="entry name" value="UDP_G4E_1_SDR_e"/>
    <property type="match status" value="1"/>
</dbReference>
<comment type="similarity">
    <text evidence="9">In the N-terminal section; belongs to the NAD(P)-dependent epimerase/dehydratase family.</text>
</comment>
<dbReference type="SUPFAM" id="SSF51735">
    <property type="entry name" value="NAD(P)-binding Rossmann-fold domains"/>
    <property type="match status" value="1"/>
</dbReference>
<comment type="pathway">
    <text evidence="3">Carbohydrate metabolism; galactose metabolism.</text>
</comment>
<evidence type="ECO:0000256" key="7">
    <source>
        <dbReference type="ARBA" id="ARBA00023235"/>
    </source>
</evidence>
<evidence type="ECO:0000313" key="13">
    <source>
        <dbReference type="EMBL" id="CCG81603.1"/>
    </source>
</evidence>
<evidence type="ECO:0000256" key="8">
    <source>
        <dbReference type="ARBA" id="ARBA00037676"/>
    </source>
</evidence>
<organism evidence="13 14">
    <name type="scientific">Taphrina deformans (strain PYCC 5710 / ATCC 11124 / CBS 356.35 / IMI 108563 / JCM 9778 / NBRC 8474)</name>
    <name type="common">Peach leaf curl fungus</name>
    <name type="synonym">Lalaria deformans</name>
    <dbReference type="NCBI Taxonomy" id="1097556"/>
    <lineage>
        <taxon>Eukaryota</taxon>
        <taxon>Fungi</taxon>
        <taxon>Dikarya</taxon>
        <taxon>Ascomycota</taxon>
        <taxon>Taphrinomycotina</taxon>
        <taxon>Taphrinomycetes</taxon>
        <taxon>Taphrinales</taxon>
        <taxon>Taphrinaceae</taxon>
        <taxon>Taphrina</taxon>
    </lineage>
</organism>
<evidence type="ECO:0000256" key="3">
    <source>
        <dbReference type="ARBA" id="ARBA00004947"/>
    </source>
</evidence>
<dbReference type="PANTHER" id="PTHR43725">
    <property type="entry name" value="UDP-GLUCOSE 4-EPIMERASE"/>
    <property type="match status" value="1"/>
</dbReference>
<comment type="caution">
    <text evidence="13">The sequence shown here is derived from an EMBL/GenBank/DDBJ whole genome shotgun (WGS) entry which is preliminary data.</text>
</comment>